<evidence type="ECO:0000313" key="2">
    <source>
        <dbReference type="Proteomes" id="UP000199297"/>
    </source>
</evidence>
<proteinExistence type="predicted"/>
<reference evidence="2" key="1">
    <citation type="submission" date="2016-10" db="EMBL/GenBank/DDBJ databases">
        <authorList>
            <person name="Varghese N."/>
            <person name="Submissions S."/>
        </authorList>
    </citation>
    <scope>NUCLEOTIDE SEQUENCE [LARGE SCALE GENOMIC DNA]</scope>
    <source>
        <strain evidence="2">CGMCC 1.9127</strain>
    </source>
</reference>
<name>A0A1H7U8Z0_9GAMM</name>
<organism evidence="1 2">
    <name type="scientific">Colwellia chukchiensis</name>
    <dbReference type="NCBI Taxonomy" id="641665"/>
    <lineage>
        <taxon>Bacteria</taxon>
        <taxon>Pseudomonadati</taxon>
        <taxon>Pseudomonadota</taxon>
        <taxon>Gammaproteobacteria</taxon>
        <taxon>Alteromonadales</taxon>
        <taxon>Colwelliaceae</taxon>
        <taxon>Colwellia</taxon>
    </lineage>
</organism>
<dbReference type="AlphaFoldDB" id="A0A1H7U8Z0"/>
<gene>
    <name evidence="1" type="ORF">SAMN05216262_13512</name>
</gene>
<dbReference type="EMBL" id="FOBI01000035">
    <property type="protein sequence ID" value="SEL93216.1"/>
    <property type="molecule type" value="Genomic_DNA"/>
</dbReference>
<dbReference type="Proteomes" id="UP000199297">
    <property type="component" value="Unassembled WGS sequence"/>
</dbReference>
<accession>A0A1H7U8Z0</accession>
<evidence type="ECO:0000313" key="1">
    <source>
        <dbReference type="EMBL" id="SEL93216.1"/>
    </source>
</evidence>
<dbReference type="RefSeq" id="WP_139175653.1">
    <property type="nucleotide sequence ID" value="NZ_FOBI01000035.1"/>
</dbReference>
<keyword evidence="2" id="KW-1185">Reference proteome</keyword>
<sequence length="310" mass="36846">MNSGENPYTYTKNKYKKSLNRLSIKQYKKLSTPLKRVYTQVNFKSYLSQKGYHSIAEFIRHLHTIERHHYSEPTKIDNDITHLEFETGYWYKLAKGQSIQKPSKIFQVNDAVGFYELFGRVHPFWNLLNRRARVQNCAFQLPDEMKKRIFKTHHFPNGLSTERFIDNLKQINPAQLNNLYATKSIDSLLALMVMCVAHQYRGGRKTSRKVEKYFYAQFLYLMVFKYDIKLILELYVYIFFLLESNSLFKTSNTNKPLDVDQLFIDQAFVKSLIKSTESLSNKEQEEKLSQKIMTYLNKQKTHPYFHAYGK</sequence>
<protein>
    <submittedName>
        <fullName evidence="1">Uncharacterized protein</fullName>
    </submittedName>
</protein>